<feature type="transmembrane region" description="Helical" evidence="8">
    <location>
        <begin position="313"/>
        <end position="333"/>
    </location>
</feature>
<dbReference type="InterPro" id="IPR029044">
    <property type="entry name" value="Nucleotide-diphossugar_trans"/>
</dbReference>
<dbReference type="SUPFAM" id="SSF53448">
    <property type="entry name" value="Nucleotide-diphospho-sugar transferases"/>
    <property type="match status" value="1"/>
</dbReference>
<evidence type="ECO:0000256" key="3">
    <source>
        <dbReference type="ARBA" id="ARBA00022676"/>
    </source>
</evidence>
<feature type="transmembrane region" description="Helical" evidence="8">
    <location>
        <begin position="345"/>
        <end position="363"/>
    </location>
</feature>
<keyword evidence="7 8" id="KW-0472">Membrane</keyword>
<comment type="similarity">
    <text evidence="2">Belongs to the glycosyltransferase 2 family.</text>
</comment>
<evidence type="ECO:0000256" key="8">
    <source>
        <dbReference type="SAM" id="Phobius"/>
    </source>
</evidence>
<evidence type="ECO:0000256" key="5">
    <source>
        <dbReference type="ARBA" id="ARBA00022692"/>
    </source>
</evidence>
<evidence type="ECO:0000256" key="7">
    <source>
        <dbReference type="ARBA" id="ARBA00023136"/>
    </source>
</evidence>
<dbReference type="InterPro" id="IPR001173">
    <property type="entry name" value="Glyco_trans_2-like"/>
</dbReference>
<dbReference type="GO" id="GO:0000271">
    <property type="term" value="P:polysaccharide biosynthetic process"/>
    <property type="evidence" value="ECO:0007669"/>
    <property type="project" value="InterPro"/>
</dbReference>
<accession>A0A2H0X6U7</accession>
<evidence type="ECO:0000259" key="9">
    <source>
        <dbReference type="Pfam" id="PF00535"/>
    </source>
</evidence>
<evidence type="ECO:0000256" key="4">
    <source>
        <dbReference type="ARBA" id="ARBA00022679"/>
    </source>
</evidence>
<evidence type="ECO:0000313" key="12">
    <source>
        <dbReference type="Proteomes" id="UP000231414"/>
    </source>
</evidence>
<dbReference type="Gene3D" id="3.90.550.10">
    <property type="entry name" value="Spore Coat Polysaccharide Biosynthesis Protein SpsA, Chain A"/>
    <property type="match status" value="1"/>
</dbReference>
<comment type="caution">
    <text evidence="11">The sequence shown here is derived from an EMBL/GenBank/DDBJ whole genome shotgun (WGS) entry which is preliminary data.</text>
</comment>
<evidence type="ECO:0000259" key="10">
    <source>
        <dbReference type="Pfam" id="PF04138"/>
    </source>
</evidence>
<dbReference type="PANTHER" id="PTHR43398:SF1">
    <property type="entry name" value="DOLICHOL-PHOSPHATE MANNOSYLTRANSFERASE SUBUNIT 1"/>
    <property type="match status" value="1"/>
</dbReference>
<evidence type="ECO:0000313" key="11">
    <source>
        <dbReference type="EMBL" id="PIS20646.1"/>
    </source>
</evidence>
<dbReference type="CDD" id="cd06442">
    <property type="entry name" value="DPM1_like"/>
    <property type="match status" value="1"/>
</dbReference>
<dbReference type="InterPro" id="IPR039528">
    <property type="entry name" value="DPM1-like"/>
</dbReference>
<organism evidence="11 12">
    <name type="scientific">candidate division WWE3 bacterium CG08_land_8_20_14_0_20_43_13</name>
    <dbReference type="NCBI Taxonomy" id="1975087"/>
    <lineage>
        <taxon>Bacteria</taxon>
        <taxon>Katanobacteria</taxon>
    </lineage>
</organism>
<reference evidence="12" key="1">
    <citation type="submission" date="2017-09" db="EMBL/GenBank/DDBJ databases">
        <title>Depth-based differentiation of microbial function through sediment-hosted aquifers and enrichment of novel symbionts in the deep terrestrial subsurface.</title>
        <authorList>
            <person name="Probst A.J."/>
            <person name="Ladd B."/>
            <person name="Jarett J.K."/>
            <person name="Geller-Mcgrath D.E."/>
            <person name="Sieber C.M.K."/>
            <person name="Emerson J.B."/>
            <person name="Anantharaman K."/>
            <person name="Thomas B.C."/>
            <person name="Malmstrom R."/>
            <person name="Stieglmeier M."/>
            <person name="Klingl A."/>
            <person name="Woyke T."/>
            <person name="Ryan C.M."/>
            <person name="Banfield J.F."/>
        </authorList>
    </citation>
    <scope>NUCLEOTIDE SEQUENCE [LARGE SCALE GENOMIC DNA]</scope>
</reference>
<keyword evidence="5 8" id="KW-0812">Transmembrane</keyword>
<keyword evidence="6 8" id="KW-1133">Transmembrane helix</keyword>
<feature type="transmembrane region" description="Helical" evidence="8">
    <location>
        <begin position="245"/>
        <end position="266"/>
    </location>
</feature>
<dbReference type="EMBL" id="PEYW01000039">
    <property type="protein sequence ID" value="PIS20646.1"/>
    <property type="molecule type" value="Genomic_DNA"/>
</dbReference>
<name>A0A2H0X6U7_UNCKA</name>
<dbReference type="Proteomes" id="UP000231414">
    <property type="component" value="Unassembled WGS sequence"/>
</dbReference>
<evidence type="ECO:0000256" key="6">
    <source>
        <dbReference type="ARBA" id="ARBA00022989"/>
    </source>
</evidence>
<dbReference type="InterPro" id="IPR007267">
    <property type="entry name" value="GtrA_DPMS_TM"/>
</dbReference>
<dbReference type="GO" id="GO:0004582">
    <property type="term" value="F:dolichyl-phosphate beta-D-mannosyltransferase activity"/>
    <property type="evidence" value="ECO:0007669"/>
    <property type="project" value="InterPro"/>
</dbReference>
<protein>
    <submittedName>
        <fullName evidence="11">Glycosyltransferase family 2 protein</fullName>
    </submittedName>
</protein>
<comment type="subcellular location">
    <subcellularLocation>
        <location evidence="1">Membrane</location>
        <topology evidence="1">Multi-pass membrane protein</topology>
    </subcellularLocation>
</comment>
<dbReference type="GO" id="GO:0009247">
    <property type="term" value="P:glycolipid biosynthetic process"/>
    <property type="evidence" value="ECO:0007669"/>
    <property type="project" value="TreeGrafter"/>
</dbReference>
<keyword evidence="4 11" id="KW-0808">Transferase</keyword>
<evidence type="ECO:0000256" key="2">
    <source>
        <dbReference type="ARBA" id="ARBA00006739"/>
    </source>
</evidence>
<feature type="transmembrane region" description="Helical" evidence="8">
    <location>
        <begin position="272"/>
        <end position="292"/>
    </location>
</feature>
<dbReference type="GO" id="GO:0016020">
    <property type="term" value="C:membrane"/>
    <property type="evidence" value="ECO:0007669"/>
    <property type="project" value="UniProtKB-SubCell"/>
</dbReference>
<feature type="domain" description="Glycosyltransferase 2-like" evidence="9">
    <location>
        <begin position="5"/>
        <end position="173"/>
    </location>
</feature>
<dbReference type="AlphaFoldDB" id="A0A2H0X6U7"/>
<feature type="domain" description="GtrA/DPMS transmembrane" evidence="10">
    <location>
        <begin position="249"/>
        <end position="368"/>
    </location>
</feature>
<keyword evidence="3" id="KW-0328">Glycosyltransferase</keyword>
<proteinExistence type="inferred from homology"/>
<gene>
    <name evidence="11" type="ORF">COT52_02770</name>
</gene>
<evidence type="ECO:0000256" key="1">
    <source>
        <dbReference type="ARBA" id="ARBA00004141"/>
    </source>
</evidence>
<dbReference type="Pfam" id="PF00535">
    <property type="entry name" value="Glycos_transf_2"/>
    <property type="match status" value="1"/>
</dbReference>
<sequence>MKIVVVVPTYNEKNNILTLISCLREEFVRLSNHEWQLLVVDDHSPDGTGQLVRNAMGTYPFIHLSEGEKTGLGAAYARGFDYAINNLSADLVFEMDADLSHDPHYLGPMVEAIEQGADVALGSRYIFGGALPPNWGIDRQLFSVLGNIVARAVLWVWSVRDFTSGFRATRVKGFLDQIDFSKLLSKQYAYKIHLLYSLHELGAVIKEVPIVFVDRERGYSKMPTNNILDSLRVVFTLRYRQLEQFIKVCAVGTLGFVIQTVVYALLLKFSSIASFNAAVLGAEAAILVMFPVNNWWSFRNSAVGGSSYFKKLFQFNLVAFGSMAIQWLVIYLANGFFGSGWISNGLFYIIGILLGLIWNFTMYKKVVWRV</sequence>
<dbReference type="Pfam" id="PF04138">
    <property type="entry name" value="GtrA_DPMS_TM"/>
    <property type="match status" value="1"/>
</dbReference>
<dbReference type="PANTHER" id="PTHR43398">
    <property type="entry name" value="DOLICHOL-PHOSPHATE MANNOSYLTRANSFERASE SUBUNIT 1"/>
    <property type="match status" value="1"/>
</dbReference>